<dbReference type="FunFam" id="3.30.950.10:FF:000004">
    <property type="entry name" value="Diphthine synthase putative"/>
    <property type="match status" value="1"/>
</dbReference>
<name>A0A6A7BWL0_9PEZI</name>
<dbReference type="AlphaFoldDB" id="A0A6A7BWL0"/>
<keyword evidence="5" id="KW-0489">Methyltransferase</keyword>
<dbReference type="Proteomes" id="UP000799421">
    <property type="component" value="Unassembled WGS sequence"/>
</dbReference>
<evidence type="ECO:0000256" key="8">
    <source>
        <dbReference type="ARBA" id="ARBA00048752"/>
    </source>
</evidence>
<dbReference type="CDD" id="cd11647">
    <property type="entry name" value="DHP5_DphB"/>
    <property type="match status" value="1"/>
</dbReference>
<dbReference type="InterPro" id="IPR000878">
    <property type="entry name" value="4pyrrol_Mease"/>
</dbReference>
<dbReference type="EC" id="2.1.1.314" evidence="4"/>
<comment type="pathway">
    <text evidence="2">Protein modification; peptidyl-diphthamide biosynthesis.</text>
</comment>
<organism evidence="11 12">
    <name type="scientific">Piedraia hortae CBS 480.64</name>
    <dbReference type="NCBI Taxonomy" id="1314780"/>
    <lineage>
        <taxon>Eukaryota</taxon>
        <taxon>Fungi</taxon>
        <taxon>Dikarya</taxon>
        <taxon>Ascomycota</taxon>
        <taxon>Pezizomycotina</taxon>
        <taxon>Dothideomycetes</taxon>
        <taxon>Dothideomycetidae</taxon>
        <taxon>Capnodiales</taxon>
        <taxon>Piedraiaceae</taxon>
        <taxon>Piedraia</taxon>
    </lineage>
</organism>
<evidence type="ECO:0000256" key="2">
    <source>
        <dbReference type="ARBA" id="ARBA00005156"/>
    </source>
</evidence>
<dbReference type="Gene3D" id="3.40.1010.10">
    <property type="entry name" value="Cobalt-precorrin-4 Transmethylase, Domain 1"/>
    <property type="match status" value="1"/>
</dbReference>
<dbReference type="PIRSF" id="PIRSF036432">
    <property type="entry name" value="Diphthine_synth"/>
    <property type="match status" value="1"/>
</dbReference>
<proteinExistence type="inferred from homology"/>
<dbReference type="GO" id="GO:0141133">
    <property type="term" value="F:diphthine methyl ester synthase activity"/>
    <property type="evidence" value="ECO:0007669"/>
    <property type="project" value="UniProtKB-EC"/>
</dbReference>
<feature type="binding site" evidence="9">
    <location>
        <position position="9"/>
    </location>
    <ligand>
        <name>S-adenosyl-L-methionine</name>
        <dbReference type="ChEBI" id="CHEBI:59789"/>
    </ligand>
</feature>
<dbReference type="PANTHER" id="PTHR10882">
    <property type="entry name" value="DIPHTHINE SYNTHASE"/>
    <property type="match status" value="1"/>
</dbReference>
<dbReference type="GO" id="GO:0032259">
    <property type="term" value="P:methylation"/>
    <property type="evidence" value="ECO:0007669"/>
    <property type="project" value="UniProtKB-KW"/>
</dbReference>
<evidence type="ECO:0000256" key="7">
    <source>
        <dbReference type="ARBA" id="ARBA00022691"/>
    </source>
</evidence>
<dbReference type="SUPFAM" id="SSF53790">
    <property type="entry name" value="Tetrapyrrole methylase"/>
    <property type="match status" value="1"/>
</dbReference>
<dbReference type="EMBL" id="MU005992">
    <property type="protein sequence ID" value="KAF2859513.1"/>
    <property type="molecule type" value="Genomic_DNA"/>
</dbReference>
<feature type="binding site" evidence="9">
    <location>
        <position position="222"/>
    </location>
    <ligand>
        <name>S-adenosyl-L-methionine</name>
        <dbReference type="ChEBI" id="CHEBI:59789"/>
    </ligand>
</feature>
<dbReference type="InterPro" id="IPR004551">
    <property type="entry name" value="Dphthn_synthase"/>
</dbReference>
<keyword evidence="6" id="KW-0808">Transferase</keyword>
<evidence type="ECO:0000313" key="12">
    <source>
        <dbReference type="Proteomes" id="UP000799421"/>
    </source>
</evidence>
<dbReference type="Pfam" id="PF00590">
    <property type="entry name" value="TP_methylase"/>
    <property type="match status" value="1"/>
</dbReference>
<comment type="catalytic activity">
    <reaction evidence="8">
        <text>2-[(3S)-amino-3-carboxypropyl]-L-histidyl-[translation elongation factor 2] + 4 S-adenosyl-L-methionine = diphthine methyl ester-[translation elongation factor 2] + 4 S-adenosyl-L-homocysteine + 3 H(+)</text>
        <dbReference type="Rhea" id="RHEA:42652"/>
        <dbReference type="Rhea" id="RHEA-COMP:9749"/>
        <dbReference type="Rhea" id="RHEA-COMP:10173"/>
        <dbReference type="ChEBI" id="CHEBI:15378"/>
        <dbReference type="ChEBI" id="CHEBI:57856"/>
        <dbReference type="ChEBI" id="CHEBI:59789"/>
        <dbReference type="ChEBI" id="CHEBI:73995"/>
        <dbReference type="ChEBI" id="CHEBI:79005"/>
        <dbReference type="EC" id="2.1.1.314"/>
    </reaction>
</comment>
<evidence type="ECO:0000259" key="10">
    <source>
        <dbReference type="Pfam" id="PF00590"/>
    </source>
</evidence>
<keyword evidence="12" id="KW-1185">Reference proteome</keyword>
<evidence type="ECO:0000256" key="3">
    <source>
        <dbReference type="ARBA" id="ARBA00006729"/>
    </source>
</evidence>
<dbReference type="InterPro" id="IPR035996">
    <property type="entry name" value="4pyrrol_Methylase_sf"/>
</dbReference>
<evidence type="ECO:0000256" key="4">
    <source>
        <dbReference type="ARBA" id="ARBA00011927"/>
    </source>
</evidence>
<reference evidence="11" key="1">
    <citation type="journal article" date="2020" name="Stud. Mycol.">
        <title>101 Dothideomycetes genomes: a test case for predicting lifestyles and emergence of pathogens.</title>
        <authorList>
            <person name="Haridas S."/>
            <person name="Albert R."/>
            <person name="Binder M."/>
            <person name="Bloem J."/>
            <person name="Labutti K."/>
            <person name="Salamov A."/>
            <person name="Andreopoulos B."/>
            <person name="Baker S."/>
            <person name="Barry K."/>
            <person name="Bills G."/>
            <person name="Bluhm B."/>
            <person name="Cannon C."/>
            <person name="Castanera R."/>
            <person name="Culley D."/>
            <person name="Daum C."/>
            <person name="Ezra D."/>
            <person name="Gonzalez J."/>
            <person name="Henrissat B."/>
            <person name="Kuo A."/>
            <person name="Liang C."/>
            <person name="Lipzen A."/>
            <person name="Lutzoni F."/>
            <person name="Magnuson J."/>
            <person name="Mondo S."/>
            <person name="Nolan M."/>
            <person name="Ohm R."/>
            <person name="Pangilinan J."/>
            <person name="Park H.-J."/>
            <person name="Ramirez L."/>
            <person name="Alfaro M."/>
            <person name="Sun H."/>
            <person name="Tritt A."/>
            <person name="Yoshinaga Y."/>
            <person name="Zwiers L.-H."/>
            <person name="Turgeon B."/>
            <person name="Goodwin S."/>
            <person name="Spatafora J."/>
            <person name="Crous P."/>
            <person name="Grigoriev I."/>
        </authorList>
    </citation>
    <scope>NUCLEOTIDE SEQUENCE</scope>
    <source>
        <strain evidence="11">CBS 480.64</strain>
    </source>
</reference>
<feature type="binding site" evidence="9">
    <location>
        <position position="164"/>
    </location>
    <ligand>
        <name>S-adenosyl-L-methionine</name>
        <dbReference type="ChEBI" id="CHEBI:59789"/>
    </ligand>
</feature>
<evidence type="ECO:0000256" key="1">
    <source>
        <dbReference type="ARBA" id="ARBA00004006"/>
    </source>
</evidence>
<comment type="function">
    <text evidence="1">S-adenosyl-L-methionine-dependent methyltransferase that catalyzes four methylations of the modified target histidine residue in translation elongation factor 2 (EF-2), to form an intermediate called diphthine methyl ester. The four successive methylation reactions represent the second step of diphthamide biosynthesis.</text>
</comment>
<dbReference type="InterPro" id="IPR014776">
    <property type="entry name" value="4pyrrole_Mease_sub2"/>
</dbReference>
<gene>
    <name evidence="11" type="ORF">K470DRAFT_258849</name>
</gene>
<keyword evidence="7 9" id="KW-0949">S-adenosyl-L-methionine</keyword>
<dbReference type="GO" id="GO:0017183">
    <property type="term" value="P:protein histidyl modification to diphthamide"/>
    <property type="evidence" value="ECO:0007669"/>
    <property type="project" value="UniProtKB-UniPathway"/>
</dbReference>
<dbReference type="PANTHER" id="PTHR10882:SF0">
    <property type="entry name" value="DIPHTHINE METHYL ESTER SYNTHASE"/>
    <property type="match status" value="1"/>
</dbReference>
<dbReference type="InterPro" id="IPR014777">
    <property type="entry name" value="4pyrrole_Mease_sub1"/>
</dbReference>
<feature type="binding site" evidence="9">
    <location>
        <position position="247"/>
    </location>
    <ligand>
        <name>S-adenosyl-L-methionine</name>
        <dbReference type="ChEBI" id="CHEBI:59789"/>
    </ligand>
</feature>
<protein>
    <recommendedName>
        <fullName evidence="4">diphthine methyl ester synthase</fullName>
        <ecNumber evidence="4">2.1.1.314</ecNumber>
    </recommendedName>
</protein>
<evidence type="ECO:0000256" key="5">
    <source>
        <dbReference type="ARBA" id="ARBA00022603"/>
    </source>
</evidence>
<dbReference type="Gene3D" id="3.30.950.10">
    <property type="entry name" value="Methyltransferase, Cobalt-precorrin-4 Transmethylase, Domain 2"/>
    <property type="match status" value="1"/>
</dbReference>
<evidence type="ECO:0000256" key="6">
    <source>
        <dbReference type="ARBA" id="ARBA00022679"/>
    </source>
</evidence>
<feature type="domain" description="Tetrapyrrole methylase" evidence="10">
    <location>
        <begin position="1"/>
        <end position="237"/>
    </location>
</feature>
<feature type="binding site" evidence="9">
    <location>
        <begin position="113"/>
        <end position="114"/>
    </location>
    <ligand>
        <name>S-adenosyl-L-methionine</name>
        <dbReference type="ChEBI" id="CHEBI:59789"/>
    </ligand>
</feature>
<comment type="similarity">
    <text evidence="3">Belongs to the diphthine synthase family.</text>
</comment>
<evidence type="ECO:0000256" key="9">
    <source>
        <dbReference type="PIRSR" id="PIRSR036432-1"/>
    </source>
</evidence>
<dbReference type="NCBIfam" id="TIGR00522">
    <property type="entry name" value="dph5"/>
    <property type="match status" value="1"/>
</dbReference>
<feature type="binding site" evidence="9">
    <location>
        <position position="83"/>
    </location>
    <ligand>
        <name>S-adenosyl-L-methionine</name>
        <dbReference type="ChEBI" id="CHEBI:59789"/>
    </ligand>
</feature>
<accession>A0A6A7BWL0</accession>
<sequence length="284" mass="31688">MLNIIGLGLSNERDVTLNGLAAIRRSKYIYLESYTSILSVPLSTLENLYGKELIPADRETVESGTSILSHAAADEVSLLIVGDPFSATTHTDLVLRCREHNPPIKVKTFPNASILTAIGATGLSLYKFGQTVSMPFFSENWKPESWYDRLKGNSELGLHSLVLLDIKVRERDWGEMVKGRVVYEEPRYMSVRVCARQMVEIEEGRGEGVCERGRLGVGVARLGAEDEKIVAGTLGELCDVELGEPLHSVVVCGRMHEMEWLFLREFAVDKEGFDEAYKERGYAE</sequence>
<dbReference type="UniPathway" id="UPA00559"/>
<evidence type="ECO:0000313" key="11">
    <source>
        <dbReference type="EMBL" id="KAF2859513.1"/>
    </source>
</evidence>
<dbReference type="OrthoDB" id="2516at2759"/>